<dbReference type="InterPro" id="IPR036250">
    <property type="entry name" value="AcylCo_DH-like_C"/>
</dbReference>
<evidence type="ECO:0000256" key="1">
    <source>
        <dbReference type="ARBA" id="ARBA00001974"/>
    </source>
</evidence>
<feature type="compositionally biased region" description="Basic and acidic residues" evidence="6">
    <location>
        <begin position="274"/>
        <end position="289"/>
    </location>
</feature>
<feature type="domain" description="Acyl-CoA dehydrogenase/oxidase C-terminal" evidence="7">
    <location>
        <begin position="316"/>
        <end position="441"/>
    </location>
</feature>
<proteinExistence type="inferred from homology"/>
<dbReference type="InterPro" id="IPR046373">
    <property type="entry name" value="Acyl-CoA_Oxase/DH_mid-dom_sf"/>
</dbReference>
<evidence type="ECO:0000256" key="3">
    <source>
        <dbReference type="ARBA" id="ARBA00022630"/>
    </source>
</evidence>
<dbReference type="GO" id="GO:0016627">
    <property type="term" value="F:oxidoreductase activity, acting on the CH-CH group of donors"/>
    <property type="evidence" value="ECO:0007669"/>
    <property type="project" value="InterPro"/>
</dbReference>
<keyword evidence="5" id="KW-0560">Oxidoreductase</keyword>
<dbReference type="InterPro" id="IPR037069">
    <property type="entry name" value="AcylCoA_DH/ox_N_sf"/>
</dbReference>
<dbReference type="EMBL" id="CAEZSF010000050">
    <property type="protein sequence ID" value="CAB4535359.1"/>
    <property type="molecule type" value="Genomic_DNA"/>
</dbReference>
<evidence type="ECO:0000313" key="10">
    <source>
        <dbReference type="EMBL" id="CAB4756242.1"/>
    </source>
</evidence>
<dbReference type="Gene3D" id="2.40.110.10">
    <property type="entry name" value="Butyryl-CoA Dehydrogenase, subunit A, domain 2"/>
    <property type="match status" value="1"/>
</dbReference>
<dbReference type="InterPro" id="IPR009075">
    <property type="entry name" value="AcylCo_DH/oxidase_C"/>
</dbReference>
<dbReference type="GO" id="GO:0005886">
    <property type="term" value="C:plasma membrane"/>
    <property type="evidence" value="ECO:0007669"/>
    <property type="project" value="TreeGrafter"/>
</dbReference>
<dbReference type="InterPro" id="IPR006091">
    <property type="entry name" value="Acyl-CoA_Oxase/DH_mid-dom"/>
</dbReference>
<dbReference type="SUPFAM" id="SSF56645">
    <property type="entry name" value="Acyl-CoA dehydrogenase NM domain-like"/>
    <property type="match status" value="1"/>
</dbReference>
<feature type="region of interest" description="Disordered" evidence="6">
    <location>
        <begin position="261"/>
        <end position="304"/>
    </location>
</feature>
<dbReference type="Pfam" id="PF00441">
    <property type="entry name" value="Acyl-CoA_dh_1"/>
    <property type="match status" value="1"/>
</dbReference>
<dbReference type="InterPro" id="IPR009100">
    <property type="entry name" value="AcylCoA_DH/oxidase_NM_dom_sf"/>
</dbReference>
<keyword evidence="4" id="KW-0274">FAD</keyword>
<accession>A0A6J7H3F5</accession>
<evidence type="ECO:0000259" key="8">
    <source>
        <dbReference type="Pfam" id="PF02770"/>
    </source>
</evidence>
<protein>
    <submittedName>
        <fullName evidence="11">Unannotated protein</fullName>
    </submittedName>
</protein>
<dbReference type="EMBL" id="CAEZYU010000113">
    <property type="protein sequence ID" value="CAB4756242.1"/>
    <property type="molecule type" value="Genomic_DNA"/>
</dbReference>
<dbReference type="FunFam" id="2.40.110.10:FF:000011">
    <property type="entry name" value="Acyl-CoA dehydrogenase FadE34"/>
    <property type="match status" value="1"/>
</dbReference>
<dbReference type="SUPFAM" id="SSF47203">
    <property type="entry name" value="Acyl-CoA dehydrogenase C-terminal domain-like"/>
    <property type="match status" value="1"/>
</dbReference>
<gene>
    <name evidence="9" type="ORF">UFOPK1358_00699</name>
    <name evidence="10" type="ORF">UFOPK2766_01931</name>
    <name evidence="11" type="ORF">UFOPK3519_01567</name>
</gene>
<evidence type="ECO:0000256" key="6">
    <source>
        <dbReference type="SAM" id="MobiDB-lite"/>
    </source>
</evidence>
<evidence type="ECO:0000313" key="11">
    <source>
        <dbReference type="EMBL" id="CAB4913568.1"/>
    </source>
</evidence>
<dbReference type="InterPro" id="IPR052161">
    <property type="entry name" value="Mycobact_Acyl-CoA_DH"/>
</dbReference>
<evidence type="ECO:0000256" key="2">
    <source>
        <dbReference type="ARBA" id="ARBA00009347"/>
    </source>
</evidence>
<feature type="domain" description="Acyl-CoA oxidase/dehydrogenase middle" evidence="8">
    <location>
        <begin position="115"/>
        <end position="198"/>
    </location>
</feature>
<dbReference type="Gene3D" id="1.10.540.10">
    <property type="entry name" value="Acyl-CoA dehydrogenase/oxidase, N-terminal domain"/>
    <property type="match status" value="1"/>
</dbReference>
<evidence type="ECO:0000256" key="5">
    <source>
        <dbReference type="ARBA" id="ARBA00023002"/>
    </source>
</evidence>
<evidence type="ECO:0000313" key="9">
    <source>
        <dbReference type="EMBL" id="CAB4535359.1"/>
    </source>
</evidence>
<sequence length="462" mass="48511">MSDTIIPASSQDDLVDELRTWLSENWDPDLTVEQWWQLLGLAGWSAPGLPTHAYGKALSRNDSVRVQNEISAFGALGAPGGLGLLLAAPTVATHGTQEQIDLYVREIVTGAKAWCQLFSEPGAGSDLAGLTCKADLDGDQWTINGQKVWTSFGSVADLGMLIARTDPEQPKHQGITWFAMDMHQSQVDVRPLVEMTGHALFNEVFLSDAHVGNDAIIGGRGNGWAVANTTLMHERSGLGSGGGSAGGGAATPGTIGGCLNKRAGDFAPAPKKPVSKEPVPKEAGSEKKRSSGGSSGGASASPLGGGGAKLMIDLAKGNGTIQDPTIRQDLMKLHTLGELGKFNNLRLKAAKKAGQDIPGFGNLSKLAMSDIMRLTRDIGLRIIGPAGMLHAYRDEDRAANDEATGNPFGQMVTSIALWAQAPPIYGGTDQIQKNIIGERVLGLPKEPGDTKGVPFSELPKNA</sequence>
<evidence type="ECO:0000256" key="4">
    <source>
        <dbReference type="ARBA" id="ARBA00022827"/>
    </source>
</evidence>
<dbReference type="EMBL" id="CAFBMG010000158">
    <property type="protein sequence ID" value="CAB4913568.1"/>
    <property type="molecule type" value="Genomic_DNA"/>
</dbReference>
<dbReference type="AlphaFoldDB" id="A0A6J7H3F5"/>
<evidence type="ECO:0000259" key="7">
    <source>
        <dbReference type="Pfam" id="PF00441"/>
    </source>
</evidence>
<keyword evidence="3" id="KW-0285">Flavoprotein</keyword>
<reference evidence="11" key="1">
    <citation type="submission" date="2020-05" db="EMBL/GenBank/DDBJ databases">
        <authorList>
            <person name="Chiriac C."/>
            <person name="Salcher M."/>
            <person name="Ghai R."/>
            <person name="Kavagutti S V."/>
        </authorList>
    </citation>
    <scope>NUCLEOTIDE SEQUENCE</scope>
</reference>
<comment type="similarity">
    <text evidence="2">Belongs to the acyl-CoA dehydrogenase family.</text>
</comment>
<dbReference type="Gene3D" id="1.20.140.10">
    <property type="entry name" value="Butyryl-CoA Dehydrogenase, subunit A, domain 3"/>
    <property type="match status" value="1"/>
</dbReference>
<comment type="cofactor">
    <cofactor evidence="1">
        <name>FAD</name>
        <dbReference type="ChEBI" id="CHEBI:57692"/>
    </cofactor>
</comment>
<dbReference type="PANTHER" id="PTHR43292:SF4">
    <property type="entry name" value="ACYL-COA DEHYDROGENASE FADE34"/>
    <property type="match status" value="1"/>
</dbReference>
<organism evidence="11">
    <name type="scientific">freshwater metagenome</name>
    <dbReference type="NCBI Taxonomy" id="449393"/>
    <lineage>
        <taxon>unclassified sequences</taxon>
        <taxon>metagenomes</taxon>
        <taxon>ecological metagenomes</taxon>
    </lineage>
</organism>
<dbReference type="Pfam" id="PF02770">
    <property type="entry name" value="Acyl-CoA_dh_M"/>
    <property type="match status" value="1"/>
</dbReference>
<dbReference type="PANTHER" id="PTHR43292">
    <property type="entry name" value="ACYL-COA DEHYDROGENASE"/>
    <property type="match status" value="1"/>
</dbReference>
<name>A0A6J7H3F5_9ZZZZ</name>
<feature type="region of interest" description="Disordered" evidence="6">
    <location>
        <begin position="442"/>
        <end position="462"/>
    </location>
</feature>
<dbReference type="GO" id="GO:0050660">
    <property type="term" value="F:flavin adenine dinucleotide binding"/>
    <property type="evidence" value="ECO:0007669"/>
    <property type="project" value="InterPro"/>
</dbReference>